<evidence type="ECO:0000256" key="1">
    <source>
        <dbReference type="SAM" id="MobiDB-lite"/>
    </source>
</evidence>
<accession>A0A4Q1HSG6</accession>
<dbReference type="PANTHER" id="PTHR40940:SF1">
    <property type="entry name" value="PROTEIN BATD"/>
    <property type="match status" value="1"/>
</dbReference>
<gene>
    <name evidence="4" type="ORF">C7R54_01075</name>
</gene>
<dbReference type="OrthoDB" id="5293418at2"/>
<organism evidence="4 5">
    <name type="scientific">Achromobacter aloeverae</name>
    <dbReference type="NCBI Taxonomy" id="1750518"/>
    <lineage>
        <taxon>Bacteria</taxon>
        <taxon>Pseudomonadati</taxon>
        <taxon>Pseudomonadota</taxon>
        <taxon>Betaproteobacteria</taxon>
        <taxon>Burkholderiales</taxon>
        <taxon>Alcaligenaceae</taxon>
        <taxon>Achromobacter</taxon>
    </lineage>
</organism>
<dbReference type="Proteomes" id="UP000290849">
    <property type="component" value="Unassembled WGS sequence"/>
</dbReference>
<protein>
    <recommendedName>
        <fullName evidence="6">Protein BatD</fullName>
    </recommendedName>
</protein>
<feature type="region of interest" description="Disordered" evidence="1">
    <location>
        <begin position="445"/>
        <end position="498"/>
    </location>
</feature>
<keyword evidence="3" id="KW-0732">Signal</keyword>
<evidence type="ECO:0008006" key="6">
    <source>
        <dbReference type="Google" id="ProtNLM"/>
    </source>
</evidence>
<keyword evidence="5" id="KW-1185">Reference proteome</keyword>
<evidence type="ECO:0000313" key="5">
    <source>
        <dbReference type="Proteomes" id="UP000290849"/>
    </source>
</evidence>
<feature type="signal peptide" evidence="3">
    <location>
        <begin position="1"/>
        <end position="19"/>
    </location>
</feature>
<dbReference type="PANTHER" id="PTHR40940">
    <property type="entry name" value="PROTEIN BATD-RELATED"/>
    <property type="match status" value="1"/>
</dbReference>
<feature type="transmembrane region" description="Helical" evidence="2">
    <location>
        <begin position="314"/>
        <end position="336"/>
    </location>
</feature>
<reference evidence="4 5" key="1">
    <citation type="journal article" date="2017" name="Int. J. Syst. Evol. Microbiol.">
        <title>Achromobacter aloeverae sp. nov., isolated from the root of Aloe vera (L.) Burm.f.</title>
        <authorList>
            <person name="Kuncharoen N."/>
            <person name="Muramatsu Y."/>
            <person name="Shibata C."/>
            <person name="Kamakura Y."/>
            <person name="Nakagawa Y."/>
            <person name="Tanasupawat S."/>
        </authorList>
    </citation>
    <scope>NUCLEOTIDE SEQUENCE [LARGE SCALE GENOMIC DNA]</scope>
    <source>
        <strain evidence="4 5">AVA-1</strain>
    </source>
</reference>
<keyword evidence="2" id="KW-0472">Membrane</keyword>
<proteinExistence type="predicted"/>
<name>A0A4Q1HSG6_9BURK</name>
<dbReference type="EMBL" id="PYAL01000001">
    <property type="protein sequence ID" value="RXN93433.1"/>
    <property type="molecule type" value="Genomic_DNA"/>
</dbReference>
<feature type="chain" id="PRO_5020596485" description="Protein BatD" evidence="3">
    <location>
        <begin position="20"/>
        <end position="498"/>
    </location>
</feature>
<evidence type="ECO:0000313" key="4">
    <source>
        <dbReference type="EMBL" id="RXN93433.1"/>
    </source>
</evidence>
<dbReference type="InterPro" id="IPR025738">
    <property type="entry name" value="BatD"/>
</dbReference>
<feature type="compositionally biased region" description="Basic and acidic residues" evidence="1">
    <location>
        <begin position="419"/>
        <end position="433"/>
    </location>
</feature>
<dbReference type="AlphaFoldDB" id="A0A4Q1HSG6"/>
<evidence type="ECO:0000256" key="2">
    <source>
        <dbReference type="SAM" id="Phobius"/>
    </source>
</evidence>
<keyword evidence="2" id="KW-0812">Transmembrane</keyword>
<feature type="region of interest" description="Disordered" evidence="1">
    <location>
        <begin position="413"/>
        <end position="433"/>
    </location>
</feature>
<sequence length="498" mass="52775">MLLLALATACLAMPAPAAAQDAPPLRVAVHAPSEAQANATIALRVDVLTPTWFTQPPRLPALDLPGVMVTAPSGEGELIREDKDGVSYVGVRYTYLLIAAQPGTLQLPALTVSAKVGPGGNEVSASSAPLAIEVGGGLAGAQGGAAAARGGAGASQGAVSRATGGAAATRMSITQDYVLAPDPLVTGGRITRTITQRAQGVQAMLLQPAPLDEIPHFNRYPLEPQVTTLTDGRGGFVGGQRIDRVEYVAMDAGTFDLPSVTLQWRNTADGALETQTMPGRRVTVAVAPRADVPFSLADDLSRLRQSARWVVPPWAVTAVAILAPLLLLLWVTWPWWRRGARAVREAARRGRARWRSSEPYYWRAWQRESRGEPTALTACYRWLRKCTGMPAMRMAVAPLGAGEQAAAGAALRQAYGPRSGDRSHAGEDRNRLASETRAWRAAWRRHRAPRPAHALPRSLAECSSRPSEPAAQWLPAVAGEAGGSATPTPSKPDLESTA</sequence>
<evidence type="ECO:0000256" key="3">
    <source>
        <dbReference type="SAM" id="SignalP"/>
    </source>
</evidence>
<comment type="caution">
    <text evidence="4">The sequence shown here is derived from an EMBL/GenBank/DDBJ whole genome shotgun (WGS) entry which is preliminary data.</text>
</comment>
<keyword evidence="2" id="KW-1133">Transmembrane helix</keyword>